<dbReference type="Proteomes" id="UP000789901">
    <property type="component" value="Unassembled WGS sequence"/>
</dbReference>
<dbReference type="EMBL" id="CAJVQB010037202">
    <property type="protein sequence ID" value="CAG8824965.1"/>
    <property type="molecule type" value="Genomic_DNA"/>
</dbReference>
<gene>
    <name evidence="1" type="ORF">GMARGA_LOCUS28715</name>
</gene>
<reference evidence="1 2" key="1">
    <citation type="submission" date="2021-06" db="EMBL/GenBank/DDBJ databases">
        <authorList>
            <person name="Kallberg Y."/>
            <person name="Tangrot J."/>
            <person name="Rosling A."/>
        </authorList>
    </citation>
    <scope>NUCLEOTIDE SEQUENCE [LARGE SCALE GENOMIC DNA]</scope>
    <source>
        <strain evidence="1 2">120-4 pot B 10/14</strain>
    </source>
</reference>
<name>A0ABN7WCV7_GIGMA</name>
<evidence type="ECO:0000313" key="1">
    <source>
        <dbReference type="EMBL" id="CAG8824965.1"/>
    </source>
</evidence>
<protein>
    <submittedName>
        <fullName evidence="1">1463_t:CDS:1</fullName>
    </submittedName>
</protein>
<accession>A0ABN7WCV7</accession>
<sequence length="288" mass="33454">WYENGIEDENGMFERKSKHDENGKVFVNDKKNDSRLNQLEERKVECILMVSDSTNLNRGEMDSIMEVVDALLDVVMKTEKDSKDYSCEIGHDEVEAEMGYGKWIYTIIDYEKEIGDENPIDEIRIKYIIVNTNSDEMDQTNSGKFECLSKLSSKGTLNIKFANMNDIESKIRIEIDEHRVYWYCQKFDDESYGKGICDDKMTGDKNESKKRVDLGCSYQNDDLSASTTSNIPIQDTHEHMMSKFFDNHNTDTHSSSLDIELQLYDSLPLVPKYDLDHSEYKKDNPLLF</sequence>
<feature type="non-terminal residue" evidence="1">
    <location>
        <position position="1"/>
    </location>
</feature>
<proteinExistence type="predicted"/>
<evidence type="ECO:0000313" key="2">
    <source>
        <dbReference type="Proteomes" id="UP000789901"/>
    </source>
</evidence>
<keyword evidence="2" id="KW-1185">Reference proteome</keyword>
<feature type="non-terminal residue" evidence="1">
    <location>
        <position position="288"/>
    </location>
</feature>
<comment type="caution">
    <text evidence="1">The sequence shown here is derived from an EMBL/GenBank/DDBJ whole genome shotgun (WGS) entry which is preliminary data.</text>
</comment>
<organism evidence="1 2">
    <name type="scientific">Gigaspora margarita</name>
    <dbReference type="NCBI Taxonomy" id="4874"/>
    <lineage>
        <taxon>Eukaryota</taxon>
        <taxon>Fungi</taxon>
        <taxon>Fungi incertae sedis</taxon>
        <taxon>Mucoromycota</taxon>
        <taxon>Glomeromycotina</taxon>
        <taxon>Glomeromycetes</taxon>
        <taxon>Diversisporales</taxon>
        <taxon>Gigasporaceae</taxon>
        <taxon>Gigaspora</taxon>
    </lineage>
</organism>